<evidence type="ECO:0000313" key="2">
    <source>
        <dbReference type="EMBL" id="MDR7320707.1"/>
    </source>
</evidence>
<keyword evidence="1" id="KW-0472">Membrane</keyword>
<feature type="transmembrane region" description="Helical" evidence="1">
    <location>
        <begin position="37"/>
        <end position="61"/>
    </location>
</feature>
<accession>A0AAE3ZIT1</accession>
<proteinExistence type="predicted"/>
<keyword evidence="3" id="KW-1185">Reference proteome</keyword>
<dbReference type="Proteomes" id="UP001183629">
    <property type="component" value="Unassembled WGS sequence"/>
</dbReference>
<dbReference type="EMBL" id="JAVDYC010000001">
    <property type="protein sequence ID" value="MDR7320707.1"/>
    <property type="molecule type" value="Genomic_DNA"/>
</dbReference>
<feature type="transmembrane region" description="Helical" evidence="1">
    <location>
        <begin position="73"/>
        <end position="97"/>
    </location>
</feature>
<feature type="transmembrane region" description="Helical" evidence="1">
    <location>
        <begin position="252"/>
        <end position="273"/>
    </location>
</feature>
<keyword evidence="1" id="KW-1133">Transmembrane helix</keyword>
<evidence type="ECO:0000256" key="1">
    <source>
        <dbReference type="SAM" id="Phobius"/>
    </source>
</evidence>
<name>A0AAE3ZIT1_9ACTN</name>
<dbReference type="AlphaFoldDB" id="A0AAE3ZIT1"/>
<reference evidence="2 3" key="1">
    <citation type="submission" date="2023-07" db="EMBL/GenBank/DDBJ databases">
        <title>Sequencing the genomes of 1000 actinobacteria strains.</title>
        <authorList>
            <person name="Klenk H.-P."/>
        </authorList>
    </citation>
    <scope>NUCLEOTIDE SEQUENCE [LARGE SCALE GENOMIC DNA]</scope>
    <source>
        <strain evidence="2 3">DSM 44711</strain>
    </source>
</reference>
<sequence>MTAATTPSTHRTRVHPATFPRLVTAEWIKFRTLRSSWWILATGVLVIPAFAVSRMVSIAQVPELVGKPGMFGAVYVTSGVALTQLAFCTLGVLAITGEYGTGQIRSTFVAAPTRVPALAAKLLVTLAAVVAASLVAVALAWAGSIPWFGQTGLSIDLSREQDFRIMLGVPLYLAAATALAFGIGTIVRSSAGGLVIVLGLLLVVESVLALVPWAPLQTLGAYLPASAGSRLLLAEEAGSVVAASTSTALSPWAGYGVMLAWVAAVLAVAVGLVRRRDA</sequence>
<evidence type="ECO:0000313" key="3">
    <source>
        <dbReference type="Proteomes" id="UP001183629"/>
    </source>
</evidence>
<dbReference type="RefSeq" id="WP_310409329.1">
    <property type="nucleotide sequence ID" value="NZ_JAVDYC010000001.1"/>
</dbReference>
<feature type="transmembrane region" description="Helical" evidence="1">
    <location>
        <begin position="163"/>
        <end position="187"/>
    </location>
</feature>
<feature type="transmembrane region" description="Helical" evidence="1">
    <location>
        <begin position="194"/>
        <end position="214"/>
    </location>
</feature>
<gene>
    <name evidence="2" type="ORF">J2S44_000957</name>
</gene>
<organism evidence="2 3">
    <name type="scientific">Catenuloplanes niger</name>
    <dbReference type="NCBI Taxonomy" id="587534"/>
    <lineage>
        <taxon>Bacteria</taxon>
        <taxon>Bacillati</taxon>
        <taxon>Actinomycetota</taxon>
        <taxon>Actinomycetes</taxon>
        <taxon>Micromonosporales</taxon>
        <taxon>Micromonosporaceae</taxon>
        <taxon>Catenuloplanes</taxon>
    </lineage>
</organism>
<protein>
    <submittedName>
        <fullName evidence="2">ABC-2 type transport system permease protein</fullName>
    </submittedName>
</protein>
<keyword evidence="1" id="KW-0812">Transmembrane</keyword>
<comment type="caution">
    <text evidence="2">The sequence shown here is derived from an EMBL/GenBank/DDBJ whole genome shotgun (WGS) entry which is preliminary data.</text>
</comment>
<feature type="transmembrane region" description="Helical" evidence="1">
    <location>
        <begin position="118"/>
        <end position="143"/>
    </location>
</feature>